<dbReference type="AlphaFoldDB" id="A0A5C3MZX9"/>
<evidence type="ECO:0008006" key="3">
    <source>
        <dbReference type="Google" id="ProtNLM"/>
    </source>
</evidence>
<protein>
    <recommendedName>
        <fullName evidence="3">F-box domain-containing protein</fullName>
    </recommendedName>
</protein>
<evidence type="ECO:0000313" key="2">
    <source>
        <dbReference type="Proteomes" id="UP000305948"/>
    </source>
</evidence>
<dbReference type="Proteomes" id="UP000305948">
    <property type="component" value="Unassembled WGS sequence"/>
</dbReference>
<sequence>MNRLRLPVELVLSIVSSYVENLPLHGQPCVKPDWNFVKPVSLVSHACRRAALEAWFRTLRVRNRRDLVAISRDWPELYRWARTFVCISPDHNDLRAWDLFGFVRLRSVVVRMSPGGHECPIRFINVPPSVDSLELNGMVEATPLDMGDVAEAFPNLRTLTLRPQYTWCGLCNTSQRPVLSGEIPSLLVYKGGIGLPVHYAKFLSALTTLETFRITTIYKDNTDEHSVSQPPWSRYLDIGKNEHIWVGECHVCVVLLYRDDGFRESWVAKKREPEVRPPALQTVEWAFMTEAEFFVQYRDLDDILDDEV</sequence>
<evidence type="ECO:0000313" key="1">
    <source>
        <dbReference type="EMBL" id="TFK50463.1"/>
    </source>
</evidence>
<name>A0A5C3MZX9_9AGAM</name>
<keyword evidence="2" id="KW-1185">Reference proteome</keyword>
<dbReference type="OrthoDB" id="3167300at2759"/>
<accession>A0A5C3MZX9</accession>
<proteinExistence type="predicted"/>
<gene>
    <name evidence="1" type="ORF">OE88DRAFT_1660880</name>
</gene>
<organism evidence="1 2">
    <name type="scientific">Heliocybe sulcata</name>
    <dbReference type="NCBI Taxonomy" id="5364"/>
    <lineage>
        <taxon>Eukaryota</taxon>
        <taxon>Fungi</taxon>
        <taxon>Dikarya</taxon>
        <taxon>Basidiomycota</taxon>
        <taxon>Agaricomycotina</taxon>
        <taxon>Agaricomycetes</taxon>
        <taxon>Gloeophyllales</taxon>
        <taxon>Gloeophyllaceae</taxon>
        <taxon>Heliocybe</taxon>
    </lineage>
</organism>
<dbReference type="EMBL" id="ML213513">
    <property type="protein sequence ID" value="TFK50463.1"/>
    <property type="molecule type" value="Genomic_DNA"/>
</dbReference>
<reference evidence="1 2" key="1">
    <citation type="journal article" date="2019" name="Nat. Ecol. Evol.">
        <title>Megaphylogeny resolves global patterns of mushroom evolution.</title>
        <authorList>
            <person name="Varga T."/>
            <person name="Krizsan K."/>
            <person name="Foldi C."/>
            <person name="Dima B."/>
            <person name="Sanchez-Garcia M."/>
            <person name="Sanchez-Ramirez S."/>
            <person name="Szollosi G.J."/>
            <person name="Szarkandi J.G."/>
            <person name="Papp V."/>
            <person name="Albert L."/>
            <person name="Andreopoulos W."/>
            <person name="Angelini C."/>
            <person name="Antonin V."/>
            <person name="Barry K.W."/>
            <person name="Bougher N.L."/>
            <person name="Buchanan P."/>
            <person name="Buyck B."/>
            <person name="Bense V."/>
            <person name="Catcheside P."/>
            <person name="Chovatia M."/>
            <person name="Cooper J."/>
            <person name="Damon W."/>
            <person name="Desjardin D."/>
            <person name="Finy P."/>
            <person name="Geml J."/>
            <person name="Haridas S."/>
            <person name="Hughes K."/>
            <person name="Justo A."/>
            <person name="Karasinski D."/>
            <person name="Kautmanova I."/>
            <person name="Kiss B."/>
            <person name="Kocsube S."/>
            <person name="Kotiranta H."/>
            <person name="LaButti K.M."/>
            <person name="Lechner B.E."/>
            <person name="Liimatainen K."/>
            <person name="Lipzen A."/>
            <person name="Lukacs Z."/>
            <person name="Mihaltcheva S."/>
            <person name="Morgado L.N."/>
            <person name="Niskanen T."/>
            <person name="Noordeloos M.E."/>
            <person name="Ohm R.A."/>
            <person name="Ortiz-Santana B."/>
            <person name="Ovrebo C."/>
            <person name="Racz N."/>
            <person name="Riley R."/>
            <person name="Savchenko A."/>
            <person name="Shiryaev A."/>
            <person name="Soop K."/>
            <person name="Spirin V."/>
            <person name="Szebenyi C."/>
            <person name="Tomsovsky M."/>
            <person name="Tulloss R.E."/>
            <person name="Uehling J."/>
            <person name="Grigoriev I.V."/>
            <person name="Vagvolgyi C."/>
            <person name="Papp T."/>
            <person name="Martin F.M."/>
            <person name="Miettinen O."/>
            <person name="Hibbett D.S."/>
            <person name="Nagy L.G."/>
        </authorList>
    </citation>
    <scope>NUCLEOTIDE SEQUENCE [LARGE SCALE GENOMIC DNA]</scope>
    <source>
        <strain evidence="1 2">OMC1185</strain>
    </source>
</reference>